<evidence type="ECO:0000313" key="2">
    <source>
        <dbReference type="Proteomes" id="UP000621492"/>
    </source>
</evidence>
<evidence type="ECO:0000313" key="1">
    <source>
        <dbReference type="EMBL" id="GGB42426.1"/>
    </source>
</evidence>
<reference evidence="1" key="2">
    <citation type="submission" date="2020-09" db="EMBL/GenBank/DDBJ databases">
        <authorList>
            <person name="Sun Q."/>
            <person name="Zhou Y."/>
        </authorList>
    </citation>
    <scope>NUCLEOTIDE SEQUENCE</scope>
    <source>
        <strain evidence="1">CGMCC 1.15454</strain>
    </source>
</reference>
<dbReference type="EMBL" id="BMJD01000013">
    <property type="protein sequence ID" value="GGB42426.1"/>
    <property type="molecule type" value="Genomic_DNA"/>
</dbReference>
<organism evidence="1 2">
    <name type="scientific">Lentibacillus populi</name>
    <dbReference type="NCBI Taxonomy" id="1827502"/>
    <lineage>
        <taxon>Bacteria</taxon>
        <taxon>Bacillati</taxon>
        <taxon>Bacillota</taxon>
        <taxon>Bacilli</taxon>
        <taxon>Bacillales</taxon>
        <taxon>Bacillaceae</taxon>
        <taxon>Lentibacillus</taxon>
    </lineage>
</organism>
<proteinExistence type="predicted"/>
<gene>
    <name evidence="1" type="ORF">GCM10011409_19990</name>
</gene>
<comment type="caution">
    <text evidence="1">The sequence shown here is derived from an EMBL/GenBank/DDBJ whole genome shotgun (WGS) entry which is preliminary data.</text>
</comment>
<dbReference type="Proteomes" id="UP000621492">
    <property type="component" value="Unassembled WGS sequence"/>
</dbReference>
<keyword evidence="2" id="KW-1185">Reference proteome</keyword>
<protein>
    <submittedName>
        <fullName evidence="1">Uncharacterized protein</fullName>
    </submittedName>
</protein>
<name>A0A9W5TXA6_9BACI</name>
<reference evidence="1" key="1">
    <citation type="journal article" date="2014" name="Int. J. Syst. Evol. Microbiol.">
        <title>Complete genome sequence of Corynebacterium casei LMG S-19264T (=DSM 44701T), isolated from a smear-ripened cheese.</title>
        <authorList>
            <consortium name="US DOE Joint Genome Institute (JGI-PGF)"/>
            <person name="Walter F."/>
            <person name="Albersmeier A."/>
            <person name="Kalinowski J."/>
            <person name="Ruckert C."/>
        </authorList>
    </citation>
    <scope>NUCLEOTIDE SEQUENCE</scope>
    <source>
        <strain evidence="1">CGMCC 1.15454</strain>
    </source>
</reference>
<sequence>MNIESRLNRIEERMHINDQTYIFIIGKGREFESVEDCDKELKKPKYKSAKVIKIIDLWID</sequence>
<dbReference type="RefSeq" id="WP_188725076.1">
    <property type="nucleotide sequence ID" value="NZ_BMJD01000013.1"/>
</dbReference>
<accession>A0A9W5TXA6</accession>
<dbReference type="AlphaFoldDB" id="A0A9W5TXA6"/>